<dbReference type="Pfam" id="PF00072">
    <property type="entry name" value="Response_reg"/>
    <property type="match status" value="1"/>
</dbReference>
<dbReference type="GO" id="GO:0005829">
    <property type="term" value="C:cytosol"/>
    <property type="evidence" value="ECO:0007669"/>
    <property type="project" value="TreeGrafter"/>
</dbReference>
<dbReference type="RefSeq" id="WP_013277841.1">
    <property type="nucleotide sequence ID" value="NC_014378.1"/>
</dbReference>
<name>D9QVY6_ACEAZ</name>
<evidence type="ECO:0000256" key="4">
    <source>
        <dbReference type="ARBA" id="ARBA00023015"/>
    </source>
</evidence>
<dbReference type="SUPFAM" id="SSF52172">
    <property type="entry name" value="CheY-like"/>
    <property type="match status" value="1"/>
</dbReference>
<keyword evidence="4" id="KW-0805">Transcription regulation</keyword>
<evidence type="ECO:0000313" key="12">
    <source>
        <dbReference type="EMBL" id="ADL12395.1"/>
    </source>
</evidence>
<feature type="DNA-binding region" description="OmpR/PhoB-type" evidence="9">
    <location>
        <begin position="132"/>
        <end position="231"/>
    </location>
</feature>
<feature type="domain" description="OmpR/PhoB-type" evidence="11">
    <location>
        <begin position="132"/>
        <end position="231"/>
    </location>
</feature>
<dbReference type="InterPro" id="IPR001867">
    <property type="entry name" value="OmpR/PhoB-type_DNA-bd"/>
</dbReference>
<dbReference type="STRING" id="574087.Acear_0861"/>
<dbReference type="PANTHER" id="PTHR48111">
    <property type="entry name" value="REGULATOR OF RPOS"/>
    <property type="match status" value="1"/>
</dbReference>
<keyword evidence="13" id="KW-1185">Reference proteome</keyword>
<dbReference type="KEGG" id="aar:Acear_0861"/>
<evidence type="ECO:0000256" key="1">
    <source>
        <dbReference type="ARBA" id="ARBA00018672"/>
    </source>
</evidence>
<dbReference type="eggNOG" id="COG0745">
    <property type="taxonomic scope" value="Bacteria"/>
</dbReference>
<keyword evidence="5 9" id="KW-0238">DNA-binding</keyword>
<dbReference type="InterPro" id="IPR016032">
    <property type="entry name" value="Sig_transdc_resp-reg_C-effctor"/>
</dbReference>
<dbReference type="InterPro" id="IPR036388">
    <property type="entry name" value="WH-like_DNA-bd_sf"/>
</dbReference>
<dbReference type="AlphaFoldDB" id="D9QVY6"/>
<evidence type="ECO:0000256" key="9">
    <source>
        <dbReference type="PROSITE-ProRule" id="PRU01091"/>
    </source>
</evidence>
<dbReference type="GO" id="GO:0006355">
    <property type="term" value="P:regulation of DNA-templated transcription"/>
    <property type="evidence" value="ECO:0007669"/>
    <property type="project" value="InterPro"/>
</dbReference>
<evidence type="ECO:0000256" key="7">
    <source>
        <dbReference type="ARBA" id="ARBA00024867"/>
    </source>
</evidence>
<dbReference type="FunFam" id="3.40.50.2300:FF:000001">
    <property type="entry name" value="DNA-binding response regulator PhoB"/>
    <property type="match status" value="1"/>
</dbReference>
<evidence type="ECO:0000313" key="13">
    <source>
        <dbReference type="Proteomes" id="UP000001661"/>
    </source>
</evidence>
<comment type="function">
    <text evidence="7">May play the central regulatory role in sporulation. It may be an element of the effector pathway responsible for the activation of sporulation genes in response to nutritional stress. Spo0A may act in concert with spo0H (a sigma factor) to control the expression of some genes that are critical to the sporulation process.</text>
</comment>
<evidence type="ECO:0000256" key="6">
    <source>
        <dbReference type="ARBA" id="ARBA00023163"/>
    </source>
</evidence>
<dbReference type="InterPro" id="IPR039420">
    <property type="entry name" value="WalR-like"/>
</dbReference>
<dbReference type="FunFam" id="1.10.10.10:FF:000018">
    <property type="entry name" value="DNA-binding response regulator ResD"/>
    <property type="match status" value="1"/>
</dbReference>
<accession>D9QVY6</accession>
<feature type="domain" description="Response regulatory" evidence="10">
    <location>
        <begin position="5"/>
        <end position="121"/>
    </location>
</feature>
<dbReference type="Proteomes" id="UP000001661">
    <property type="component" value="Chromosome"/>
</dbReference>
<evidence type="ECO:0000256" key="5">
    <source>
        <dbReference type="ARBA" id="ARBA00023125"/>
    </source>
</evidence>
<evidence type="ECO:0000256" key="3">
    <source>
        <dbReference type="ARBA" id="ARBA00023012"/>
    </source>
</evidence>
<proteinExistence type="predicted"/>
<keyword evidence="3" id="KW-0902">Two-component regulatory system</keyword>
<dbReference type="InterPro" id="IPR011006">
    <property type="entry name" value="CheY-like_superfamily"/>
</dbReference>
<evidence type="ECO:0000256" key="2">
    <source>
        <dbReference type="ARBA" id="ARBA00022553"/>
    </source>
</evidence>
<evidence type="ECO:0000259" key="11">
    <source>
        <dbReference type="PROSITE" id="PS51755"/>
    </source>
</evidence>
<dbReference type="Gene3D" id="6.10.250.690">
    <property type="match status" value="1"/>
</dbReference>
<dbReference type="GO" id="GO:0000976">
    <property type="term" value="F:transcription cis-regulatory region binding"/>
    <property type="evidence" value="ECO:0007669"/>
    <property type="project" value="TreeGrafter"/>
</dbReference>
<gene>
    <name evidence="12" type="ordered locus">Acear_0861</name>
</gene>
<dbReference type="HOGENOM" id="CLU_000445_30_4_9"/>
<dbReference type="EMBL" id="CP002105">
    <property type="protein sequence ID" value="ADL12395.1"/>
    <property type="molecule type" value="Genomic_DNA"/>
</dbReference>
<dbReference type="SUPFAM" id="SSF46894">
    <property type="entry name" value="C-terminal effector domain of the bipartite response regulators"/>
    <property type="match status" value="1"/>
</dbReference>
<dbReference type="PANTHER" id="PTHR48111:SF40">
    <property type="entry name" value="PHOSPHATE REGULON TRANSCRIPTIONAL REGULATORY PROTEIN PHOB"/>
    <property type="match status" value="1"/>
</dbReference>
<sequence>MGEDHILVVDDEKNILELVKYNLIQEGYEVSLAINGEKALKKVDDIAPDLIILDIMLPGLDGFEVCHCLQEMEKTEGIPIIFLSAKSEVEDKVKGLNLGATDYLTKPFSPRELASRVKAVSRRINQNPYHKKETLRYGKLTMDLKGYRVLINKEEIDLTNKEFNLLAYLIDKLGKVCSRDELLANVWGYENVSGIRTVDVHIRMLRKKFTQYNIESLLIKTVQGVGYKLVKNN</sequence>
<protein>
    <recommendedName>
        <fullName evidence="1">Stage 0 sporulation protein A homolog</fullName>
    </recommendedName>
</protein>
<dbReference type="Pfam" id="PF00486">
    <property type="entry name" value="Trans_reg_C"/>
    <property type="match status" value="1"/>
</dbReference>
<dbReference type="OrthoDB" id="5343479at2"/>
<dbReference type="CDD" id="cd00383">
    <property type="entry name" value="trans_reg_C"/>
    <property type="match status" value="1"/>
</dbReference>
<reference evidence="12 13" key="1">
    <citation type="journal article" date="2010" name="Stand. Genomic Sci.">
        <title>Complete genome sequence of Acetohalobium arabaticum type strain (Z-7288).</title>
        <authorList>
            <person name="Sikorski J."/>
            <person name="Lapidus A."/>
            <person name="Chertkov O."/>
            <person name="Lucas S."/>
            <person name="Copeland A."/>
            <person name="Glavina Del Rio T."/>
            <person name="Nolan M."/>
            <person name="Tice H."/>
            <person name="Cheng J.F."/>
            <person name="Han C."/>
            <person name="Brambilla E."/>
            <person name="Pitluck S."/>
            <person name="Liolios K."/>
            <person name="Ivanova N."/>
            <person name="Mavromatis K."/>
            <person name="Mikhailova N."/>
            <person name="Pati A."/>
            <person name="Bruce D."/>
            <person name="Detter C."/>
            <person name="Tapia R."/>
            <person name="Goodwin L."/>
            <person name="Chen A."/>
            <person name="Palaniappan K."/>
            <person name="Land M."/>
            <person name="Hauser L."/>
            <person name="Chang Y.J."/>
            <person name="Jeffries C.D."/>
            <person name="Rohde M."/>
            <person name="Goker M."/>
            <person name="Spring S."/>
            <person name="Woyke T."/>
            <person name="Bristow J."/>
            <person name="Eisen J.A."/>
            <person name="Markowitz V."/>
            <person name="Hugenholtz P."/>
            <person name="Kyrpides N.C."/>
            <person name="Klenk H.P."/>
        </authorList>
    </citation>
    <scope>NUCLEOTIDE SEQUENCE [LARGE SCALE GENOMIC DNA]</scope>
    <source>
        <strain evidence="13">ATCC 49924 / DSM 5501 / Z-7288</strain>
    </source>
</reference>
<dbReference type="SMART" id="SM00862">
    <property type="entry name" value="Trans_reg_C"/>
    <property type="match status" value="1"/>
</dbReference>
<keyword evidence="2 8" id="KW-0597">Phosphoprotein</keyword>
<dbReference type="GO" id="GO:0000156">
    <property type="term" value="F:phosphorelay response regulator activity"/>
    <property type="evidence" value="ECO:0007669"/>
    <property type="project" value="TreeGrafter"/>
</dbReference>
<dbReference type="GO" id="GO:0032993">
    <property type="term" value="C:protein-DNA complex"/>
    <property type="evidence" value="ECO:0007669"/>
    <property type="project" value="TreeGrafter"/>
</dbReference>
<organism evidence="12 13">
    <name type="scientific">Acetohalobium arabaticum (strain ATCC 49924 / DSM 5501 / Z-7288)</name>
    <dbReference type="NCBI Taxonomy" id="574087"/>
    <lineage>
        <taxon>Bacteria</taxon>
        <taxon>Bacillati</taxon>
        <taxon>Bacillota</taxon>
        <taxon>Clostridia</taxon>
        <taxon>Halanaerobiales</taxon>
        <taxon>Halobacteroidaceae</taxon>
        <taxon>Acetohalobium</taxon>
    </lineage>
</organism>
<dbReference type="InterPro" id="IPR001789">
    <property type="entry name" value="Sig_transdc_resp-reg_receiver"/>
</dbReference>
<evidence type="ECO:0000259" key="10">
    <source>
        <dbReference type="PROSITE" id="PS50110"/>
    </source>
</evidence>
<feature type="modified residue" description="4-aspartylphosphate" evidence="8">
    <location>
        <position position="54"/>
    </location>
</feature>
<keyword evidence="6" id="KW-0804">Transcription</keyword>
<dbReference type="SMART" id="SM00448">
    <property type="entry name" value="REC"/>
    <property type="match status" value="1"/>
</dbReference>
<dbReference type="Gene3D" id="1.10.10.10">
    <property type="entry name" value="Winged helix-like DNA-binding domain superfamily/Winged helix DNA-binding domain"/>
    <property type="match status" value="1"/>
</dbReference>
<dbReference type="PROSITE" id="PS51755">
    <property type="entry name" value="OMPR_PHOB"/>
    <property type="match status" value="1"/>
</dbReference>
<dbReference type="Gene3D" id="3.40.50.2300">
    <property type="match status" value="1"/>
</dbReference>
<dbReference type="PROSITE" id="PS50110">
    <property type="entry name" value="RESPONSE_REGULATORY"/>
    <property type="match status" value="1"/>
</dbReference>
<evidence type="ECO:0000256" key="8">
    <source>
        <dbReference type="PROSITE-ProRule" id="PRU00169"/>
    </source>
</evidence>